<dbReference type="InterPro" id="IPR029787">
    <property type="entry name" value="Nucleotide_cyclase"/>
</dbReference>
<dbReference type="SUPFAM" id="SSF55073">
    <property type="entry name" value="Nucleotide cyclase"/>
    <property type="match status" value="1"/>
</dbReference>
<dbReference type="Pfam" id="PF00563">
    <property type="entry name" value="EAL"/>
    <property type="match status" value="1"/>
</dbReference>
<feature type="domain" description="EAL" evidence="2">
    <location>
        <begin position="553"/>
        <end position="806"/>
    </location>
</feature>
<feature type="transmembrane region" description="Helical" evidence="1">
    <location>
        <begin position="67"/>
        <end position="97"/>
    </location>
</feature>
<dbReference type="EMBL" id="BLPG01000001">
    <property type="protein sequence ID" value="GFJ93152.1"/>
    <property type="molecule type" value="Genomic_DNA"/>
</dbReference>
<dbReference type="NCBIfam" id="TIGR00254">
    <property type="entry name" value="GGDEF"/>
    <property type="match status" value="1"/>
</dbReference>
<keyword evidence="1" id="KW-0812">Transmembrane</keyword>
<dbReference type="RefSeq" id="WP_173079847.1">
    <property type="nucleotide sequence ID" value="NZ_BAABJB010000090.1"/>
</dbReference>
<keyword evidence="1" id="KW-1133">Transmembrane helix</keyword>
<dbReference type="PROSITE" id="PS50883">
    <property type="entry name" value="EAL"/>
    <property type="match status" value="1"/>
</dbReference>
<feature type="transmembrane region" description="Helical" evidence="1">
    <location>
        <begin position="195"/>
        <end position="214"/>
    </location>
</feature>
<evidence type="ECO:0000259" key="3">
    <source>
        <dbReference type="PROSITE" id="PS50887"/>
    </source>
</evidence>
<feature type="domain" description="GGDEF" evidence="3">
    <location>
        <begin position="412"/>
        <end position="544"/>
    </location>
</feature>
<dbReference type="Proteomes" id="UP000482960">
    <property type="component" value="Unassembled WGS sequence"/>
</dbReference>
<evidence type="ECO:0000259" key="2">
    <source>
        <dbReference type="PROSITE" id="PS50883"/>
    </source>
</evidence>
<reference evidence="4 5" key="2">
    <citation type="submission" date="2020-03" db="EMBL/GenBank/DDBJ databases">
        <authorList>
            <person name="Ichikawa N."/>
            <person name="Kimura A."/>
            <person name="Kitahashi Y."/>
            <person name="Uohara A."/>
        </authorList>
    </citation>
    <scope>NUCLEOTIDE SEQUENCE [LARGE SCALE GENOMIC DNA]</scope>
    <source>
        <strain evidence="4 5">NBRC 108638</strain>
    </source>
</reference>
<dbReference type="CDD" id="cd01948">
    <property type="entry name" value="EAL"/>
    <property type="match status" value="1"/>
</dbReference>
<accession>A0A6V8L7C1</accession>
<keyword evidence="1" id="KW-0472">Membrane</keyword>
<dbReference type="PROSITE" id="PS50887">
    <property type="entry name" value="GGDEF"/>
    <property type="match status" value="1"/>
</dbReference>
<reference evidence="4 5" key="1">
    <citation type="submission" date="2020-03" db="EMBL/GenBank/DDBJ databases">
        <title>Whole genome shotgun sequence of Phytohabitans rumicis NBRC 108638.</title>
        <authorList>
            <person name="Komaki H."/>
            <person name="Tamura T."/>
        </authorList>
    </citation>
    <scope>NUCLEOTIDE SEQUENCE [LARGE SCALE GENOMIC DNA]</scope>
    <source>
        <strain evidence="4 5">NBRC 108638</strain>
    </source>
</reference>
<dbReference type="Gene3D" id="3.30.70.270">
    <property type="match status" value="1"/>
</dbReference>
<name>A0A6V8L7C1_9ACTN</name>
<dbReference type="AlphaFoldDB" id="A0A6V8L7C1"/>
<evidence type="ECO:0008006" key="6">
    <source>
        <dbReference type="Google" id="ProtNLM"/>
    </source>
</evidence>
<dbReference type="PANTHER" id="PTHR33121:SF70">
    <property type="entry name" value="SIGNALING PROTEIN YKOW"/>
    <property type="match status" value="1"/>
</dbReference>
<dbReference type="Gene3D" id="3.20.20.450">
    <property type="entry name" value="EAL domain"/>
    <property type="match status" value="1"/>
</dbReference>
<dbReference type="InterPro" id="IPR043128">
    <property type="entry name" value="Rev_trsase/Diguanyl_cyclase"/>
</dbReference>
<feature type="transmembrane region" description="Helical" evidence="1">
    <location>
        <begin position="152"/>
        <end position="175"/>
    </location>
</feature>
<dbReference type="InterPro" id="IPR001633">
    <property type="entry name" value="EAL_dom"/>
</dbReference>
<dbReference type="InterPro" id="IPR035919">
    <property type="entry name" value="EAL_sf"/>
</dbReference>
<dbReference type="InterPro" id="IPR000160">
    <property type="entry name" value="GGDEF_dom"/>
</dbReference>
<dbReference type="InterPro" id="IPR050706">
    <property type="entry name" value="Cyclic-di-GMP_PDE-like"/>
</dbReference>
<dbReference type="PANTHER" id="PTHR33121">
    <property type="entry name" value="CYCLIC DI-GMP PHOSPHODIESTERASE PDEF"/>
    <property type="match status" value="1"/>
</dbReference>
<dbReference type="SMART" id="SM00052">
    <property type="entry name" value="EAL"/>
    <property type="match status" value="1"/>
</dbReference>
<proteinExistence type="predicted"/>
<dbReference type="SUPFAM" id="SSF141868">
    <property type="entry name" value="EAL domain-like"/>
    <property type="match status" value="1"/>
</dbReference>
<evidence type="ECO:0000256" key="1">
    <source>
        <dbReference type="SAM" id="Phobius"/>
    </source>
</evidence>
<dbReference type="Pfam" id="PF00990">
    <property type="entry name" value="GGDEF"/>
    <property type="match status" value="1"/>
</dbReference>
<gene>
    <name evidence="4" type="ORF">Prum_067940</name>
</gene>
<organism evidence="4 5">
    <name type="scientific">Phytohabitans rumicis</name>
    <dbReference type="NCBI Taxonomy" id="1076125"/>
    <lineage>
        <taxon>Bacteria</taxon>
        <taxon>Bacillati</taxon>
        <taxon>Actinomycetota</taxon>
        <taxon>Actinomycetes</taxon>
        <taxon>Micromonosporales</taxon>
        <taxon>Micromonosporaceae</taxon>
    </lineage>
</organism>
<dbReference type="CDD" id="cd01949">
    <property type="entry name" value="GGDEF"/>
    <property type="match status" value="1"/>
</dbReference>
<evidence type="ECO:0000313" key="4">
    <source>
        <dbReference type="EMBL" id="GFJ93152.1"/>
    </source>
</evidence>
<keyword evidence="5" id="KW-1185">Reference proteome</keyword>
<sequence length="830" mass="87392">MVETRQRNLLLLTGLLGTAAAGSLGWAAIHAGPVHRAQIPLLLAATTTIALGNACSAQLRVRTQARLSFTSAAILVTATAVPIGWLILCTACGVAIAKAVTRYPVARQLHKAVHNTAKDIVGAAAVGLAMVQAGVAPSVDGPHIAVATWPQYAAALICGAAAFAVVEEAVTPAAVAAATGRSWWQVLRTDLDVRIMCRAVALGIAMGMVALLMINRQWPFALPLVTLAMYVVYKHRLHVLTERRAWEQVAATTDELNSAPDLTSIIHTAARGASALFVASCVEVELWGMGPARLVRITGTQVVHDGPPPAPADLPQGYVANCAIDSRTVGPIGVIRLYLDGQDRLSNRERSMLRALGVALATALTNAGAFVGLLEQAHHAETQARRDALTGLSNRRELLDQLNHLLARGHLGSPALAMVDLDKFKEINDSFGHAIGDQLIVDVAQRLASAAQARGALVARLGGDEFAILFKTVPAEATAIALAERVIRCLDTPLDVSGLSIIIKASVGVALAEPGTSGAELLHRADHAMYRAKRGKVTVALYRHERDNGVFHLRTLAADLGNAAEAGQISVHVQPIVHLGTGQVVACEAIPRWDHPQHGTIEPAAWLDLIERSDHLAMITGKIVDLALAAARQWQAAGVRLPVAVNISQRCLLDVHLPHMVLGRLQIHGLEPSSLVLELTETAGISKLEAVDRAVAALRNAGVRLTVDNFGTGPSSLSVATRVPLDGLKVDAAIIDGLLSSQNAALVVRAATQLSQDLGIGVGAEGVSTDEQRRLLWDMGCITGQGDLFGPPEDVATMVDALRDGRDGTFVRLAQPITSGPTAVPLGHAN</sequence>
<comment type="caution">
    <text evidence="4">The sequence shown here is derived from an EMBL/GenBank/DDBJ whole genome shotgun (WGS) entry which is preliminary data.</text>
</comment>
<protein>
    <recommendedName>
        <fullName evidence="6">GGDEF-domain containing protein</fullName>
    </recommendedName>
</protein>
<dbReference type="GO" id="GO:0071111">
    <property type="term" value="F:cyclic-guanylate-specific phosphodiesterase activity"/>
    <property type="evidence" value="ECO:0007669"/>
    <property type="project" value="InterPro"/>
</dbReference>
<feature type="transmembrane region" description="Helical" evidence="1">
    <location>
        <begin position="37"/>
        <end position="55"/>
    </location>
</feature>
<evidence type="ECO:0000313" key="5">
    <source>
        <dbReference type="Proteomes" id="UP000482960"/>
    </source>
</evidence>
<dbReference type="SMART" id="SM00267">
    <property type="entry name" value="GGDEF"/>
    <property type="match status" value="1"/>
</dbReference>